<organism evidence="1">
    <name type="scientific">marine sediment metagenome</name>
    <dbReference type="NCBI Taxonomy" id="412755"/>
    <lineage>
        <taxon>unclassified sequences</taxon>
        <taxon>metagenomes</taxon>
        <taxon>ecological metagenomes</taxon>
    </lineage>
</organism>
<dbReference type="AlphaFoldDB" id="A0A0F9EVC9"/>
<proteinExistence type="predicted"/>
<comment type="caution">
    <text evidence="1">The sequence shown here is derived from an EMBL/GenBank/DDBJ whole genome shotgun (WGS) entry which is preliminary data.</text>
</comment>
<evidence type="ECO:0000313" key="1">
    <source>
        <dbReference type="EMBL" id="KKL78108.1"/>
    </source>
</evidence>
<feature type="non-terminal residue" evidence="1">
    <location>
        <position position="1"/>
    </location>
</feature>
<accession>A0A0F9EVC9</accession>
<dbReference type="EMBL" id="LAZR01023557">
    <property type="protein sequence ID" value="KKL78108.1"/>
    <property type="molecule type" value="Genomic_DNA"/>
</dbReference>
<protein>
    <submittedName>
        <fullName evidence="1">Uncharacterized protein</fullName>
    </submittedName>
</protein>
<gene>
    <name evidence="1" type="ORF">LCGC14_2028110</name>
</gene>
<name>A0A0F9EVC9_9ZZZZ</name>
<reference evidence="1" key="1">
    <citation type="journal article" date="2015" name="Nature">
        <title>Complex archaea that bridge the gap between prokaryotes and eukaryotes.</title>
        <authorList>
            <person name="Spang A."/>
            <person name="Saw J.H."/>
            <person name="Jorgensen S.L."/>
            <person name="Zaremba-Niedzwiedzka K."/>
            <person name="Martijn J."/>
            <person name="Lind A.E."/>
            <person name="van Eijk R."/>
            <person name="Schleper C."/>
            <person name="Guy L."/>
            <person name="Ettema T.J."/>
        </authorList>
    </citation>
    <scope>NUCLEOTIDE SEQUENCE</scope>
</reference>
<sequence length="54" mass="6264">LSADIDLALICHSKQKIEEAFEELFKGMCSSRHLKLKGKESVKRIVKLKKKYLM</sequence>